<keyword evidence="4 10" id="KW-0863">Zinc-finger</keyword>
<dbReference type="SUPFAM" id="SSF52113">
    <property type="entry name" value="BRCT domain"/>
    <property type="match status" value="1"/>
</dbReference>
<dbReference type="GO" id="GO:0008270">
    <property type="term" value="F:zinc ion binding"/>
    <property type="evidence" value="ECO:0007669"/>
    <property type="project" value="UniProtKB-KW"/>
</dbReference>
<dbReference type="KEGG" id="cqu:CpipJ_CPIJ015070"/>
<dbReference type="STRING" id="7176.B0X6G2"/>
<keyword evidence="9" id="KW-0539">Nucleus</keyword>
<feature type="domain" description="C2H2-type" evidence="12">
    <location>
        <begin position="116"/>
        <end position="143"/>
    </location>
</feature>
<evidence type="ECO:0000313" key="14">
    <source>
        <dbReference type="EnsemblMetazoa" id="CPIJ015070-PA"/>
    </source>
</evidence>
<reference evidence="14" key="2">
    <citation type="submission" date="2020-05" db="UniProtKB">
        <authorList>
            <consortium name="EnsemblMetazoa"/>
        </authorList>
    </citation>
    <scope>IDENTIFICATION</scope>
    <source>
        <strain evidence="14">JHB</strain>
    </source>
</reference>
<dbReference type="EMBL" id="DS232412">
    <property type="protein sequence ID" value="EDS41445.1"/>
    <property type="molecule type" value="Genomic_DNA"/>
</dbReference>
<dbReference type="InterPro" id="IPR013087">
    <property type="entry name" value="Znf_C2H2_type"/>
</dbReference>
<keyword evidence="6" id="KW-0805">Transcription regulation</keyword>
<evidence type="ECO:0000313" key="15">
    <source>
        <dbReference type="Proteomes" id="UP000002320"/>
    </source>
</evidence>
<keyword evidence="3" id="KW-0677">Repeat</keyword>
<dbReference type="InParanoid" id="B0X6G2"/>
<dbReference type="SMART" id="SM00355">
    <property type="entry name" value="ZnF_C2H2"/>
    <property type="match status" value="7"/>
</dbReference>
<dbReference type="InterPro" id="IPR008979">
    <property type="entry name" value="Galactose-bd-like_sf"/>
</dbReference>
<evidence type="ECO:0000256" key="2">
    <source>
        <dbReference type="ARBA" id="ARBA00022723"/>
    </source>
</evidence>
<keyword evidence="15" id="KW-1185">Reference proteome</keyword>
<dbReference type="Gene3D" id="3.30.160.60">
    <property type="entry name" value="Classic Zinc Finger"/>
    <property type="match status" value="4"/>
</dbReference>
<keyword evidence="2" id="KW-0479">Metal-binding</keyword>
<feature type="compositionally biased region" description="Acidic residues" evidence="11">
    <location>
        <begin position="1"/>
        <end position="12"/>
    </location>
</feature>
<dbReference type="InterPro" id="IPR002706">
    <property type="entry name" value="Xrcc1_N"/>
</dbReference>
<evidence type="ECO:0000256" key="11">
    <source>
        <dbReference type="SAM" id="MobiDB-lite"/>
    </source>
</evidence>
<feature type="domain" description="C2H2-type" evidence="12">
    <location>
        <begin position="88"/>
        <end position="115"/>
    </location>
</feature>
<dbReference type="GO" id="GO:0003684">
    <property type="term" value="F:damaged DNA binding"/>
    <property type="evidence" value="ECO:0007669"/>
    <property type="project" value="InterPro"/>
</dbReference>
<dbReference type="AlphaFoldDB" id="B0X6G2"/>
<dbReference type="InterPro" id="IPR036236">
    <property type="entry name" value="Znf_C2H2_sf"/>
</dbReference>
<dbReference type="InterPro" id="IPR036420">
    <property type="entry name" value="BRCT_dom_sf"/>
</dbReference>
<evidence type="ECO:0000256" key="7">
    <source>
        <dbReference type="ARBA" id="ARBA00023125"/>
    </source>
</evidence>
<dbReference type="SUPFAM" id="SSF57667">
    <property type="entry name" value="beta-beta-alpha zinc fingers"/>
    <property type="match status" value="3"/>
</dbReference>
<dbReference type="HOGENOM" id="CLU_394974_0_0_1"/>
<proteinExistence type="predicted"/>
<feature type="domain" description="C2H2-type" evidence="12">
    <location>
        <begin position="203"/>
        <end position="230"/>
    </location>
</feature>
<dbReference type="Proteomes" id="UP000002320">
    <property type="component" value="Unassembled WGS sequence"/>
</dbReference>
<dbReference type="InterPro" id="IPR050331">
    <property type="entry name" value="Zinc_finger"/>
</dbReference>
<feature type="region of interest" description="Disordered" evidence="11">
    <location>
        <begin position="426"/>
        <end position="527"/>
    </location>
</feature>
<evidence type="ECO:0000259" key="12">
    <source>
        <dbReference type="PROSITE" id="PS50157"/>
    </source>
</evidence>
<evidence type="ECO:0000256" key="6">
    <source>
        <dbReference type="ARBA" id="ARBA00023015"/>
    </source>
</evidence>
<dbReference type="Gene3D" id="2.60.120.260">
    <property type="entry name" value="Galactose-binding domain-like"/>
    <property type="match status" value="1"/>
</dbReference>
<dbReference type="PROSITE" id="PS50157">
    <property type="entry name" value="ZINC_FINGER_C2H2_2"/>
    <property type="match status" value="4"/>
</dbReference>
<dbReference type="eggNOG" id="KOG1721">
    <property type="taxonomic scope" value="Eukaryota"/>
</dbReference>
<gene>
    <name evidence="14" type="primary">6048296</name>
    <name evidence="13" type="ORF">CpipJ_CPIJ015070</name>
</gene>
<feature type="region of interest" description="Disordered" evidence="11">
    <location>
        <begin position="1"/>
        <end position="83"/>
    </location>
</feature>
<feature type="domain" description="C2H2-type" evidence="12">
    <location>
        <begin position="144"/>
        <end position="172"/>
    </location>
</feature>
<dbReference type="GO" id="GO:0005634">
    <property type="term" value="C:nucleus"/>
    <property type="evidence" value="ECO:0007669"/>
    <property type="project" value="UniProtKB-SubCell"/>
</dbReference>
<dbReference type="PANTHER" id="PTHR16515">
    <property type="entry name" value="PR DOMAIN ZINC FINGER PROTEIN"/>
    <property type="match status" value="1"/>
</dbReference>
<organism>
    <name type="scientific">Culex quinquefasciatus</name>
    <name type="common">Southern house mosquito</name>
    <name type="synonym">Culex pungens</name>
    <dbReference type="NCBI Taxonomy" id="7176"/>
    <lineage>
        <taxon>Eukaryota</taxon>
        <taxon>Metazoa</taxon>
        <taxon>Ecdysozoa</taxon>
        <taxon>Arthropoda</taxon>
        <taxon>Hexapoda</taxon>
        <taxon>Insecta</taxon>
        <taxon>Pterygota</taxon>
        <taxon>Neoptera</taxon>
        <taxon>Endopterygota</taxon>
        <taxon>Diptera</taxon>
        <taxon>Nematocera</taxon>
        <taxon>Culicoidea</taxon>
        <taxon>Culicidae</taxon>
        <taxon>Culicinae</taxon>
        <taxon>Culicini</taxon>
        <taxon>Culex</taxon>
        <taxon>Culex</taxon>
    </lineage>
</organism>
<dbReference type="EnsemblMetazoa" id="CPIJ015070-RA">
    <property type="protein sequence ID" value="CPIJ015070-PA"/>
    <property type="gene ID" value="CPIJ015070"/>
</dbReference>
<comment type="subcellular location">
    <subcellularLocation>
        <location evidence="1">Nucleus</location>
    </subcellularLocation>
</comment>
<keyword evidence="7" id="KW-0238">DNA-binding</keyword>
<dbReference type="PANTHER" id="PTHR16515:SF49">
    <property type="entry name" value="GASTRULA ZINC FINGER PROTEIN XLCGF49.1-LIKE-RELATED"/>
    <property type="match status" value="1"/>
</dbReference>
<dbReference type="VEuPathDB" id="VectorBase:CQUJHB007151"/>
<evidence type="ECO:0000256" key="9">
    <source>
        <dbReference type="ARBA" id="ARBA00023242"/>
    </source>
</evidence>
<dbReference type="VEuPathDB" id="VectorBase:CQUJHB002222"/>
<dbReference type="Pfam" id="PF01834">
    <property type="entry name" value="XRCC1_N"/>
    <property type="match status" value="1"/>
</dbReference>
<keyword evidence="5" id="KW-0862">Zinc</keyword>
<dbReference type="GO" id="GO:0000012">
    <property type="term" value="P:single strand break repair"/>
    <property type="evidence" value="ECO:0007669"/>
    <property type="project" value="InterPro"/>
</dbReference>
<evidence type="ECO:0000256" key="10">
    <source>
        <dbReference type="PROSITE-ProRule" id="PRU00042"/>
    </source>
</evidence>
<dbReference type="GO" id="GO:0010468">
    <property type="term" value="P:regulation of gene expression"/>
    <property type="evidence" value="ECO:0007669"/>
    <property type="project" value="TreeGrafter"/>
</dbReference>
<name>B0X6G2_CULQU</name>
<evidence type="ECO:0000313" key="13">
    <source>
        <dbReference type="EMBL" id="EDS41445.1"/>
    </source>
</evidence>
<feature type="compositionally biased region" description="Basic and acidic residues" evidence="11">
    <location>
        <begin position="505"/>
        <end position="524"/>
    </location>
</feature>
<protein>
    <recommendedName>
        <fullName evidence="12">C2H2-type domain-containing protein</fullName>
    </recommendedName>
</protein>
<dbReference type="OrthoDB" id="427030at2759"/>
<dbReference type="VEuPathDB" id="VectorBase:CPIJ015070"/>
<evidence type="ECO:0000256" key="4">
    <source>
        <dbReference type="ARBA" id="ARBA00022771"/>
    </source>
</evidence>
<keyword evidence="8" id="KW-0804">Transcription</keyword>
<dbReference type="Pfam" id="PF00096">
    <property type="entry name" value="zf-C2H2"/>
    <property type="match status" value="3"/>
</dbReference>
<sequence>MVHIEEELEELIPNETKPEYIDNENAEESNVLLNLEDEVMRIEPDNDNSEHESVSQPKKRGRKPKHLVSEPNNDGLKKTTKRKLPKTYQCASCGRTFKSLHSLKEHETTHSPEKAWKCHICPKEFGRRDYYKRHINMHETEGQFKCNECDKAFHADKLLQEHIRIKHVGDRPFKCKLCPNAAYARASSLYAHVKINHEKKQPFKCDICLRTFYSKNCLERHKNRHNGIKTSQCPHCAKRYESNNYLQQHIAQRHPERAHDLPQCQYCGAPYSADSHYRKHVAAKHPEHFEAFELWLKAKRKAMGPAWRRSSSNDARRFCSHRLIEPQDQQRPGAVKPEAKEWWNLVKVICTQPFNSRVQYGVAFVMLHLVGDKKKDKPLVPAAFQKQFQEKVQKKEPPKMLQLGMFKLREEFPGSVEGSSAGDVYGGTIRDASTPAGIQNTLASPQPAKMMTKITPKPKPRLFDDNGEKEKASEPQSGRPAVRQAKREAGAQAGRRLCPEAPTSDIKKPKLDKDQDREQDEERKRKPVTYKSLNNLFEKVVLVISGIQNPERANLRNQALAMGAKYKSDWDSSCTYEFDLRLQKYPQIRRVERSDSAGEIVDEARRPELPEMATVKDQPIELSQEKLAVLMSLLKYVSERNKQRTEAAINDHFEADLDPLEECWQTITIFNAQVRFSDMLFRAVLFRLNYLGYNPPVD</sequence>
<evidence type="ECO:0000256" key="1">
    <source>
        <dbReference type="ARBA" id="ARBA00004123"/>
    </source>
</evidence>
<dbReference type="Gene3D" id="3.40.50.10190">
    <property type="entry name" value="BRCT domain"/>
    <property type="match status" value="1"/>
</dbReference>
<evidence type="ECO:0000256" key="5">
    <source>
        <dbReference type="ARBA" id="ARBA00022833"/>
    </source>
</evidence>
<feature type="compositionally biased region" description="Basic and acidic residues" evidence="11">
    <location>
        <begin position="38"/>
        <end position="53"/>
    </location>
</feature>
<dbReference type="PROSITE" id="PS00028">
    <property type="entry name" value="ZINC_FINGER_C2H2_1"/>
    <property type="match status" value="6"/>
</dbReference>
<reference evidence="13" key="1">
    <citation type="submission" date="2007-03" db="EMBL/GenBank/DDBJ databases">
        <title>Annotation of Culex pipiens quinquefasciatus.</title>
        <authorList>
            <consortium name="The Broad Institute Genome Sequencing Platform"/>
            <person name="Atkinson P.W."/>
            <person name="Hemingway J."/>
            <person name="Christensen B.M."/>
            <person name="Higgs S."/>
            <person name="Kodira C."/>
            <person name="Hannick L."/>
            <person name="Megy K."/>
            <person name="O'Leary S."/>
            <person name="Pearson M."/>
            <person name="Haas B.J."/>
            <person name="Mauceli E."/>
            <person name="Wortman J.R."/>
            <person name="Lee N.H."/>
            <person name="Guigo R."/>
            <person name="Stanke M."/>
            <person name="Alvarado L."/>
            <person name="Amedeo P."/>
            <person name="Antoine C.H."/>
            <person name="Arensburger P."/>
            <person name="Bidwell S.L."/>
            <person name="Crawford M."/>
            <person name="Camaro F."/>
            <person name="Devon K."/>
            <person name="Engels R."/>
            <person name="Hammond M."/>
            <person name="Howarth C."/>
            <person name="Koehrsen M."/>
            <person name="Lawson D."/>
            <person name="Montgomery P."/>
            <person name="Nene V."/>
            <person name="Nusbaum C."/>
            <person name="Puiu D."/>
            <person name="Romero-Severson J."/>
            <person name="Severson D.W."/>
            <person name="Shumway M."/>
            <person name="Sisk P."/>
            <person name="Stolte C."/>
            <person name="Zeng Q."/>
            <person name="Eisenstadt E."/>
            <person name="Fraser-Liggett C."/>
            <person name="Strausberg R."/>
            <person name="Galagan J."/>
            <person name="Birren B."/>
            <person name="Collins F.H."/>
        </authorList>
    </citation>
    <scope>NUCLEOTIDE SEQUENCE [LARGE SCALE GENOMIC DNA]</scope>
    <source>
        <strain evidence="13">JHB</strain>
    </source>
</reference>
<accession>B0X6G2</accession>
<evidence type="ECO:0000256" key="8">
    <source>
        <dbReference type="ARBA" id="ARBA00023163"/>
    </source>
</evidence>
<feature type="compositionally biased region" description="Basic and acidic residues" evidence="11">
    <location>
        <begin position="461"/>
        <end position="473"/>
    </location>
</feature>
<dbReference type="SUPFAM" id="SSF49785">
    <property type="entry name" value="Galactose-binding domain-like"/>
    <property type="match status" value="1"/>
</dbReference>
<evidence type="ECO:0000256" key="3">
    <source>
        <dbReference type="ARBA" id="ARBA00022737"/>
    </source>
</evidence>
<feature type="compositionally biased region" description="Basic residues" evidence="11">
    <location>
        <begin position="57"/>
        <end position="66"/>
    </location>
</feature>